<dbReference type="PANTHER" id="PTHR36933:SF1">
    <property type="entry name" value="SLL0788 PROTEIN"/>
    <property type="match status" value="1"/>
</dbReference>
<organism evidence="2 3">
    <name type="scientific">Microbacterium enclense</name>
    <dbReference type="NCBI Taxonomy" id="993073"/>
    <lineage>
        <taxon>Bacteria</taxon>
        <taxon>Bacillati</taxon>
        <taxon>Actinomycetota</taxon>
        <taxon>Actinomycetes</taxon>
        <taxon>Micrococcales</taxon>
        <taxon>Microbacteriaceae</taxon>
        <taxon>Microbacterium</taxon>
    </lineage>
</organism>
<gene>
    <name evidence="2" type="ORF">D8Y23_06570</name>
</gene>
<feature type="domain" description="DUF305" evidence="1">
    <location>
        <begin position="52"/>
        <end position="215"/>
    </location>
</feature>
<dbReference type="EMBL" id="RBZY01000018">
    <property type="protein sequence ID" value="RWR20062.1"/>
    <property type="molecule type" value="Genomic_DNA"/>
</dbReference>
<dbReference type="AlphaFoldDB" id="A0A3S3L9V4"/>
<comment type="caution">
    <text evidence="2">The sequence shown here is derived from an EMBL/GenBank/DDBJ whole genome shotgun (WGS) entry which is preliminary data.</text>
</comment>
<evidence type="ECO:0000313" key="2">
    <source>
        <dbReference type="EMBL" id="RWR20062.1"/>
    </source>
</evidence>
<dbReference type="Gene3D" id="1.20.1260.10">
    <property type="match status" value="1"/>
</dbReference>
<dbReference type="Proteomes" id="UP000285970">
    <property type="component" value="Unassembled WGS sequence"/>
</dbReference>
<dbReference type="OrthoDB" id="26872at2"/>
<dbReference type="RefSeq" id="WP_128217359.1">
    <property type="nucleotide sequence ID" value="NZ_RBZY01000018.1"/>
</dbReference>
<proteinExistence type="predicted"/>
<dbReference type="InterPro" id="IPR005183">
    <property type="entry name" value="DUF305_CopM-like"/>
</dbReference>
<reference evidence="2 3" key="1">
    <citation type="journal article" date="2018" name="Front. Microbiol.">
        <title>Novel Insights Into Bacterial Dimethylsulfoniopropionate Catabolism in the East China Sea.</title>
        <authorList>
            <person name="Liu J."/>
            <person name="Liu J."/>
            <person name="Zhang S.H."/>
            <person name="Liang J."/>
            <person name="Lin H."/>
            <person name="Song D."/>
            <person name="Yang G.P."/>
            <person name="Todd J.D."/>
            <person name="Zhang X.H."/>
        </authorList>
    </citation>
    <scope>NUCLEOTIDE SEQUENCE [LARGE SCALE GENOMIC DNA]</scope>
    <source>
        <strain evidence="2 3">ZYFD042</strain>
    </source>
</reference>
<dbReference type="PANTHER" id="PTHR36933">
    <property type="entry name" value="SLL0788 PROTEIN"/>
    <property type="match status" value="1"/>
</dbReference>
<protein>
    <submittedName>
        <fullName evidence="2">DUF305 domain-containing protein</fullName>
    </submittedName>
</protein>
<sequence length="223" mass="23817">MTADAPVARPAARRIVVAVAVVALLAVAFAVGRFTAFGATAAPASPSTLSADAGFARDMQVHHTQAVQMAMEIYRKTTDPELRTLSYDIATAQSGQRGEMFGWLVQWGLPQASSQPLMQWMASSDAHSHGDTSALSEDELLAEMGMATDAELDELRTLDGRPADCLFLSLMLRHHEGAIPMAEAVIELGSDARVKDVAQAIIMGQSSEIDAMRDIQSRLSCTG</sequence>
<name>A0A3S3L9V4_9MICO</name>
<dbReference type="InterPro" id="IPR012347">
    <property type="entry name" value="Ferritin-like"/>
</dbReference>
<dbReference type="Pfam" id="PF03713">
    <property type="entry name" value="DUF305"/>
    <property type="match status" value="1"/>
</dbReference>
<evidence type="ECO:0000259" key="1">
    <source>
        <dbReference type="Pfam" id="PF03713"/>
    </source>
</evidence>
<accession>A0A3S3L9V4</accession>
<evidence type="ECO:0000313" key="3">
    <source>
        <dbReference type="Proteomes" id="UP000285970"/>
    </source>
</evidence>